<keyword evidence="3" id="KW-1185">Reference proteome</keyword>
<evidence type="ECO:0000256" key="1">
    <source>
        <dbReference type="SAM" id="MobiDB-lite"/>
    </source>
</evidence>
<accession>A0A9Q3GQ48</accession>
<sequence>MECKCQSKSSFSSLAHFSSHNHTYLLSLPTEHNPPNPLQQDSPVPHMRHKQTLQQPAPGLSGTQWFEELFHSKQQDIPLLILTFDSSGLTPPPFVEPFGND</sequence>
<comment type="caution">
    <text evidence="2">The sequence shown here is derived from an EMBL/GenBank/DDBJ whole genome shotgun (WGS) entry which is preliminary data.</text>
</comment>
<dbReference type="Proteomes" id="UP000765509">
    <property type="component" value="Unassembled WGS sequence"/>
</dbReference>
<evidence type="ECO:0000313" key="2">
    <source>
        <dbReference type="EMBL" id="MBW0474940.1"/>
    </source>
</evidence>
<reference evidence="2" key="1">
    <citation type="submission" date="2021-03" db="EMBL/GenBank/DDBJ databases">
        <title>Draft genome sequence of rust myrtle Austropuccinia psidii MF-1, a brazilian biotype.</title>
        <authorList>
            <person name="Quecine M.C."/>
            <person name="Pachon D.M.R."/>
            <person name="Bonatelli M.L."/>
            <person name="Correr F.H."/>
            <person name="Franceschini L.M."/>
            <person name="Leite T.F."/>
            <person name="Margarido G.R.A."/>
            <person name="Almeida C.A."/>
            <person name="Ferrarezi J.A."/>
            <person name="Labate C.A."/>
        </authorList>
    </citation>
    <scope>NUCLEOTIDE SEQUENCE</scope>
    <source>
        <strain evidence="2">MF-1</strain>
    </source>
</reference>
<gene>
    <name evidence="2" type="ORF">O181_014655</name>
</gene>
<organism evidence="2 3">
    <name type="scientific">Austropuccinia psidii MF-1</name>
    <dbReference type="NCBI Taxonomy" id="1389203"/>
    <lineage>
        <taxon>Eukaryota</taxon>
        <taxon>Fungi</taxon>
        <taxon>Dikarya</taxon>
        <taxon>Basidiomycota</taxon>
        <taxon>Pucciniomycotina</taxon>
        <taxon>Pucciniomycetes</taxon>
        <taxon>Pucciniales</taxon>
        <taxon>Sphaerophragmiaceae</taxon>
        <taxon>Austropuccinia</taxon>
    </lineage>
</organism>
<name>A0A9Q3GQ48_9BASI</name>
<dbReference type="AlphaFoldDB" id="A0A9Q3GQ48"/>
<protein>
    <submittedName>
        <fullName evidence="2">Uncharacterized protein</fullName>
    </submittedName>
</protein>
<dbReference type="EMBL" id="AVOT02003928">
    <property type="protein sequence ID" value="MBW0474940.1"/>
    <property type="molecule type" value="Genomic_DNA"/>
</dbReference>
<feature type="region of interest" description="Disordered" evidence="1">
    <location>
        <begin position="26"/>
        <end position="60"/>
    </location>
</feature>
<evidence type="ECO:0000313" key="3">
    <source>
        <dbReference type="Proteomes" id="UP000765509"/>
    </source>
</evidence>
<proteinExistence type="predicted"/>